<organism evidence="2 3">
    <name type="scientific">Phytophthora nicotianae CJ01A1</name>
    <dbReference type="NCBI Taxonomy" id="1317063"/>
    <lineage>
        <taxon>Eukaryota</taxon>
        <taxon>Sar</taxon>
        <taxon>Stramenopiles</taxon>
        <taxon>Oomycota</taxon>
        <taxon>Peronosporomycetes</taxon>
        <taxon>Peronosporales</taxon>
        <taxon>Peronosporaceae</taxon>
        <taxon>Phytophthora</taxon>
    </lineage>
</organism>
<protein>
    <submittedName>
        <fullName evidence="2">Uncharacterized protein</fullName>
    </submittedName>
</protein>
<name>W2XTZ8_PHYNI</name>
<sequence length="235" mass="25857">MEVKDVNWRSLRRELTTSGWKARPLRGIEQEHRYAPPGENARGKEGEDYFLGPTAVIQNYLNMWSDTNTQASDAAGTMGDVGSGERRVLDVAVPVGNGGRADAMEGGNETDVAFDDAGRDKEAESSMYEETKTEDHDQPLRVVRPLGWWDNNREDDATDKLVHSLKRMGPDDDPDAYEVFPLAVTLTLTTSTSSERFVATNADDAQLIVVDVSDTESDNDDNPIGGNGASETRFK</sequence>
<dbReference type="Proteomes" id="UP000018958">
    <property type="component" value="Unassembled WGS sequence"/>
</dbReference>
<accession>W2XTZ8</accession>
<evidence type="ECO:0000313" key="2">
    <source>
        <dbReference type="EMBL" id="ETP25977.1"/>
    </source>
</evidence>
<dbReference type="AlphaFoldDB" id="W2XTZ8"/>
<gene>
    <name evidence="2" type="ORF">F441_01211</name>
</gene>
<dbReference type="EMBL" id="ANIX01000237">
    <property type="protein sequence ID" value="ETP25977.1"/>
    <property type="molecule type" value="Genomic_DNA"/>
</dbReference>
<comment type="caution">
    <text evidence="2">The sequence shown here is derived from an EMBL/GenBank/DDBJ whole genome shotgun (WGS) entry which is preliminary data.</text>
</comment>
<feature type="region of interest" description="Disordered" evidence="1">
    <location>
        <begin position="212"/>
        <end position="235"/>
    </location>
</feature>
<feature type="region of interest" description="Disordered" evidence="1">
    <location>
        <begin position="28"/>
        <end position="47"/>
    </location>
</feature>
<proteinExistence type="predicted"/>
<reference evidence="2 3" key="1">
    <citation type="submission" date="2013-11" db="EMBL/GenBank/DDBJ databases">
        <title>The Genome Sequence of Phytophthora parasitica CJ01A1.</title>
        <authorList>
            <consortium name="The Broad Institute Genomics Platform"/>
            <person name="Russ C."/>
            <person name="Tyler B."/>
            <person name="Panabieres F."/>
            <person name="Shan W."/>
            <person name="Tripathy S."/>
            <person name="Grunwald N."/>
            <person name="Machado M."/>
            <person name="Johnson C.S."/>
            <person name="Walker B."/>
            <person name="Young S.K."/>
            <person name="Zeng Q."/>
            <person name="Gargeya S."/>
            <person name="Fitzgerald M."/>
            <person name="Haas B."/>
            <person name="Abouelleil A."/>
            <person name="Allen A.W."/>
            <person name="Alvarado L."/>
            <person name="Arachchi H.M."/>
            <person name="Berlin A.M."/>
            <person name="Chapman S.B."/>
            <person name="Gainer-Dewar J."/>
            <person name="Goldberg J."/>
            <person name="Griggs A."/>
            <person name="Gujja S."/>
            <person name="Hansen M."/>
            <person name="Howarth C."/>
            <person name="Imamovic A."/>
            <person name="Ireland A."/>
            <person name="Larimer J."/>
            <person name="McCowan C."/>
            <person name="Murphy C."/>
            <person name="Pearson M."/>
            <person name="Poon T.W."/>
            <person name="Priest M."/>
            <person name="Roberts A."/>
            <person name="Saif S."/>
            <person name="Shea T."/>
            <person name="Sisk P."/>
            <person name="Sykes S."/>
            <person name="Wortman J."/>
            <person name="Nusbaum C."/>
            <person name="Birren B."/>
        </authorList>
    </citation>
    <scope>NUCLEOTIDE SEQUENCE [LARGE SCALE GENOMIC DNA]</scope>
    <source>
        <strain evidence="2 3">CJ01A1</strain>
    </source>
</reference>
<evidence type="ECO:0000256" key="1">
    <source>
        <dbReference type="SAM" id="MobiDB-lite"/>
    </source>
</evidence>
<evidence type="ECO:0000313" key="3">
    <source>
        <dbReference type="Proteomes" id="UP000018958"/>
    </source>
</evidence>